<evidence type="ECO:0000256" key="1">
    <source>
        <dbReference type="SAM" id="Phobius"/>
    </source>
</evidence>
<accession>A0ABU5KE62</accession>
<protein>
    <submittedName>
        <fullName evidence="2">Uncharacterized protein</fullName>
    </submittedName>
</protein>
<keyword evidence="1" id="KW-1133">Transmembrane helix</keyword>
<keyword evidence="3" id="KW-1185">Reference proteome</keyword>
<proteinExistence type="predicted"/>
<feature type="transmembrane region" description="Helical" evidence="1">
    <location>
        <begin position="55"/>
        <end position="86"/>
    </location>
</feature>
<feature type="transmembrane region" description="Helical" evidence="1">
    <location>
        <begin position="130"/>
        <end position="152"/>
    </location>
</feature>
<name>A0ABU5KE62_9ACTN</name>
<evidence type="ECO:0000313" key="2">
    <source>
        <dbReference type="EMBL" id="MDZ5663246.1"/>
    </source>
</evidence>
<evidence type="ECO:0000313" key="3">
    <source>
        <dbReference type="Proteomes" id="UP001291999"/>
    </source>
</evidence>
<reference evidence="2 3" key="1">
    <citation type="submission" date="2023-11" db="EMBL/GenBank/DDBJ databases">
        <title>Novel species in genus Nocardioides.</title>
        <authorList>
            <person name="Zhou H."/>
        </authorList>
    </citation>
    <scope>NUCLEOTIDE SEQUENCE [LARGE SCALE GENOMIC DNA]</scope>
    <source>
        <strain evidence="2 3">S-58</strain>
    </source>
</reference>
<feature type="transmembrane region" description="Helical" evidence="1">
    <location>
        <begin position="98"/>
        <end position="118"/>
    </location>
</feature>
<gene>
    <name evidence="2" type="ORF">SFC79_15845</name>
</gene>
<comment type="caution">
    <text evidence="2">The sequence shown here is derived from an EMBL/GenBank/DDBJ whole genome shotgun (WGS) entry which is preliminary data.</text>
</comment>
<organism evidence="2 3">
    <name type="scientific">Nocardioides renjunii</name>
    <dbReference type="NCBI Taxonomy" id="3095075"/>
    <lineage>
        <taxon>Bacteria</taxon>
        <taxon>Bacillati</taxon>
        <taxon>Actinomycetota</taxon>
        <taxon>Actinomycetes</taxon>
        <taxon>Propionibacteriales</taxon>
        <taxon>Nocardioidaceae</taxon>
        <taxon>Nocardioides</taxon>
    </lineage>
</organism>
<feature type="transmembrane region" description="Helical" evidence="1">
    <location>
        <begin position="12"/>
        <end position="43"/>
    </location>
</feature>
<keyword evidence="1" id="KW-0472">Membrane</keyword>
<dbReference type="EMBL" id="JAXQPW010000006">
    <property type="protein sequence ID" value="MDZ5663246.1"/>
    <property type="molecule type" value="Genomic_DNA"/>
</dbReference>
<dbReference type="RefSeq" id="WP_322425070.1">
    <property type="nucleotide sequence ID" value="NZ_JAXQPW010000006.1"/>
</dbReference>
<dbReference type="Proteomes" id="UP001291999">
    <property type="component" value="Unassembled WGS sequence"/>
</dbReference>
<keyword evidence="1" id="KW-0812">Transmembrane</keyword>
<sequence length="169" mass="17029">MTASTGRWQPQVLWFPMGGLLGAVAGGVTGLVILVVIQVVLAVQPSSGGIVLGDVVYGVVVVLVVGGLAGAVVGLVVGVEMALLVGAHLPRDVVRRRALRLGFVLPPVTMAAPFLLSGSVDLSAFDGRHVWGLMLLTGATVLGGPLAGWLAARLPAAPPAGADHHAEVS</sequence>